<evidence type="ECO:0000313" key="2">
    <source>
        <dbReference type="EMBL" id="BCK79826.1"/>
    </source>
</evidence>
<gene>
    <name evidence="2" type="ORF">MM35RIKEN_20180</name>
</gene>
<proteinExistence type="predicted"/>
<dbReference type="GO" id="GO:0006793">
    <property type="term" value="P:phosphorus metabolic process"/>
    <property type="evidence" value="ECO:0007669"/>
    <property type="project" value="UniProtKB-ARBA"/>
</dbReference>
<reference evidence="2" key="1">
    <citation type="submission" date="2020-09" db="EMBL/GenBank/DDBJ databases">
        <title>New species isolated from human feces.</title>
        <authorList>
            <person name="Kitahara M."/>
            <person name="Shigeno Y."/>
            <person name="Shime M."/>
            <person name="Matsumoto Y."/>
            <person name="Nakamura S."/>
            <person name="Motooka D."/>
            <person name="Fukuoka S."/>
            <person name="Nishikawa H."/>
            <person name="Benno Y."/>
        </authorList>
    </citation>
    <scope>NUCLEOTIDE SEQUENCE</scope>
    <source>
        <strain evidence="2">MM35</strain>
        <plasmid evidence="2">pMM35_01</plasmid>
    </source>
</reference>
<name>A0A810Q206_9FIRM</name>
<accession>A0A810Q206</accession>
<feature type="domain" description="PLD phosphodiesterase" evidence="1">
    <location>
        <begin position="111"/>
        <end position="137"/>
    </location>
</feature>
<dbReference type="CDD" id="cd00138">
    <property type="entry name" value="PLDc_SF"/>
    <property type="match status" value="1"/>
</dbReference>
<geneLocation type="plasmid" evidence="2 3">
    <name>pMM35_01</name>
</geneLocation>
<dbReference type="InterPro" id="IPR025202">
    <property type="entry name" value="PLD-like_dom"/>
</dbReference>
<dbReference type="Gene3D" id="3.30.870.10">
    <property type="entry name" value="Endonuclease Chain A"/>
    <property type="match status" value="1"/>
</dbReference>
<evidence type="ECO:0000259" key="1">
    <source>
        <dbReference type="PROSITE" id="PS50035"/>
    </source>
</evidence>
<dbReference type="Proteomes" id="UP000681343">
    <property type="component" value="Plasmid pMM35_01"/>
</dbReference>
<dbReference type="EMBL" id="AP023416">
    <property type="protein sequence ID" value="BCK79826.1"/>
    <property type="molecule type" value="Genomic_DNA"/>
</dbReference>
<protein>
    <recommendedName>
        <fullName evidence="1">PLD phosphodiesterase domain-containing protein</fullName>
    </recommendedName>
</protein>
<keyword evidence="3" id="KW-1185">Reference proteome</keyword>
<dbReference type="KEGG" id="vfa:MM35RIKEN_20180"/>
<evidence type="ECO:0000313" key="3">
    <source>
        <dbReference type="Proteomes" id="UP000681343"/>
    </source>
</evidence>
<dbReference type="RefSeq" id="WP_212821627.1">
    <property type="nucleotide sequence ID" value="NZ_AP023416.1"/>
</dbReference>
<dbReference type="PROSITE" id="PS50035">
    <property type="entry name" value="PLD"/>
    <property type="match status" value="1"/>
</dbReference>
<dbReference type="Pfam" id="PF13091">
    <property type="entry name" value="PLDc_2"/>
    <property type="match status" value="1"/>
</dbReference>
<dbReference type="SMART" id="SM00155">
    <property type="entry name" value="PLDc"/>
    <property type="match status" value="1"/>
</dbReference>
<organism evidence="2 3">
    <name type="scientific">Vescimonas fastidiosa</name>
    <dbReference type="NCBI Taxonomy" id="2714353"/>
    <lineage>
        <taxon>Bacteria</taxon>
        <taxon>Bacillati</taxon>
        <taxon>Bacillota</taxon>
        <taxon>Clostridia</taxon>
        <taxon>Eubacteriales</taxon>
        <taxon>Oscillospiraceae</taxon>
        <taxon>Vescimonas</taxon>
    </lineage>
</organism>
<dbReference type="AlphaFoldDB" id="A0A810Q206"/>
<dbReference type="GO" id="GO:0003824">
    <property type="term" value="F:catalytic activity"/>
    <property type="evidence" value="ECO:0007669"/>
    <property type="project" value="InterPro"/>
</dbReference>
<sequence length="373" mass="42999">MEISFEKGKFVYCPGGFNYQEVLDDFKRAKKVRIITYNISGTGNTDPLLEQIKKLGEDVDVQIITNIPSRFETYYSSAAGEAMRSRAKHNIEVYLKKLNPESFPTAFSISFNFFNHAKIIGTENIVYIGSANFSNESKQNIETGVIIEDSAFIARLYDEFFEYIKGNSTPYFDDDFNLLRLLTLNLIAKFTVHRAKLSDTLFQRTAYGTYYLPDSPDNVYFSGEDLAELVFDLQSFQDLDVRAENTYSEDNNGYNDDIDEIVARLSEIDVNWLIEIASDDGVLFDFVNFNYEQTWNNCLQEYSAEAYDEYLDEYVERAQNDAIAIYDSKKQDFEDVSDIFIRGIDSIIEVLKLVEELIDRYKDARISADIDNT</sequence>
<dbReference type="SUPFAM" id="SSF56024">
    <property type="entry name" value="Phospholipase D/nuclease"/>
    <property type="match status" value="1"/>
</dbReference>
<dbReference type="InterPro" id="IPR001736">
    <property type="entry name" value="PLipase_D/transphosphatidylase"/>
</dbReference>
<keyword evidence="2" id="KW-0614">Plasmid</keyword>